<dbReference type="EMBL" id="DVFT01000201">
    <property type="protein sequence ID" value="HIQ97613.1"/>
    <property type="molecule type" value="Genomic_DNA"/>
</dbReference>
<reference evidence="2" key="2">
    <citation type="journal article" date="2021" name="PeerJ">
        <title>Extensive microbial diversity within the chicken gut microbiome revealed by metagenomics and culture.</title>
        <authorList>
            <person name="Gilroy R."/>
            <person name="Ravi A."/>
            <person name="Getino M."/>
            <person name="Pursley I."/>
            <person name="Horton D.L."/>
            <person name="Alikhan N.F."/>
            <person name="Baker D."/>
            <person name="Gharbi K."/>
            <person name="Hall N."/>
            <person name="Watson M."/>
            <person name="Adriaenssens E.M."/>
            <person name="Foster-Nyarko E."/>
            <person name="Jarju S."/>
            <person name="Secka A."/>
            <person name="Antonio M."/>
            <person name="Oren A."/>
            <person name="Chaudhuri R.R."/>
            <person name="La Ragione R."/>
            <person name="Hildebrand F."/>
            <person name="Pallen M.J."/>
        </authorList>
    </citation>
    <scope>NUCLEOTIDE SEQUENCE</scope>
    <source>
        <strain evidence="2">ChiSjej3B21-11622</strain>
    </source>
</reference>
<feature type="transmembrane region" description="Helical" evidence="1">
    <location>
        <begin position="511"/>
        <end position="531"/>
    </location>
</feature>
<dbReference type="Gene3D" id="3.30.559.30">
    <property type="entry name" value="Nonribosomal peptide synthetase, condensation domain"/>
    <property type="match status" value="1"/>
</dbReference>
<feature type="transmembrane region" description="Helical" evidence="1">
    <location>
        <begin position="543"/>
        <end position="561"/>
    </location>
</feature>
<keyword evidence="1" id="KW-0812">Transmembrane</keyword>
<dbReference type="PANTHER" id="PTHR28037:SF1">
    <property type="entry name" value="ALCOHOL O-ACETYLTRANSFERASE 1-RELATED"/>
    <property type="match status" value="1"/>
</dbReference>
<evidence type="ECO:0000313" key="3">
    <source>
        <dbReference type="Proteomes" id="UP000886886"/>
    </source>
</evidence>
<keyword evidence="1" id="KW-1133">Transmembrane helix</keyword>
<reference evidence="2" key="1">
    <citation type="submission" date="2020-10" db="EMBL/GenBank/DDBJ databases">
        <authorList>
            <person name="Gilroy R."/>
        </authorList>
    </citation>
    <scope>NUCLEOTIDE SEQUENCE</scope>
    <source>
        <strain evidence="2">ChiSjej3B21-11622</strain>
    </source>
</reference>
<dbReference type="Pfam" id="PF19845">
    <property type="entry name" value="DUF6320"/>
    <property type="match status" value="1"/>
</dbReference>
<feature type="transmembrane region" description="Helical" evidence="1">
    <location>
        <begin position="488"/>
        <end position="505"/>
    </location>
</feature>
<dbReference type="AlphaFoldDB" id="A0A9D0ZXX2"/>
<protein>
    <recommendedName>
        <fullName evidence="4">Alcohol acetyltransferase</fullName>
    </recommendedName>
</protein>
<gene>
    <name evidence="2" type="ORF">IAB26_13780</name>
</gene>
<dbReference type="InterPro" id="IPR046283">
    <property type="entry name" value="DUF6320"/>
</dbReference>
<keyword evidence="1" id="KW-0472">Membrane</keyword>
<dbReference type="InterPro" id="IPR010828">
    <property type="entry name" value="Atf2/Sli1-like"/>
</dbReference>
<name>A0A9D0ZXX2_9FIRM</name>
<dbReference type="Pfam" id="PF07247">
    <property type="entry name" value="AATase"/>
    <property type="match status" value="1"/>
</dbReference>
<feature type="transmembrane region" description="Helical" evidence="1">
    <location>
        <begin position="430"/>
        <end position="451"/>
    </location>
</feature>
<dbReference type="InterPro" id="IPR023213">
    <property type="entry name" value="CAT-like_dom_sf"/>
</dbReference>
<organism evidence="2 3">
    <name type="scientific">Candidatus Limivivens merdigallinarum</name>
    <dbReference type="NCBI Taxonomy" id="2840859"/>
    <lineage>
        <taxon>Bacteria</taxon>
        <taxon>Bacillati</taxon>
        <taxon>Bacillota</taxon>
        <taxon>Clostridia</taxon>
        <taxon>Lachnospirales</taxon>
        <taxon>Lachnospiraceae</taxon>
        <taxon>Lachnospiraceae incertae sedis</taxon>
        <taxon>Candidatus Limivivens</taxon>
    </lineage>
</organism>
<dbReference type="InterPro" id="IPR052058">
    <property type="entry name" value="Alcohol_O-acetyltransferase"/>
</dbReference>
<dbReference type="Gene3D" id="3.30.559.10">
    <property type="entry name" value="Chloramphenicol acetyltransferase-like domain"/>
    <property type="match status" value="1"/>
</dbReference>
<dbReference type="PANTHER" id="PTHR28037">
    <property type="entry name" value="ALCOHOL O-ACETYLTRANSFERASE 1-RELATED"/>
    <property type="match status" value="1"/>
</dbReference>
<accession>A0A9D0ZXX2</accession>
<sequence length="603" mass="69493">MRETKQSKWRKLDNAAQAFPAATGKKDTRVFRFYCQLKEKVREEKLQRAAELTIEKYPLYRSVLRKGVFWFYMEQRALPVTVKKEERPPCSKLYVPDQKSLLFEVSYHQNRINFEVFHGLTDGTGAMLFLKDLVRNYLKLCYPKEQFPKIMEEEATLSDLEEDSFSQYYSRKKQRNREKARPAVQLRGASREQWEMSIDELLLSVKEIHGKAREYGVSITVYLAAVLLYAIYEEVPKSRIRKPITLMIPVNLRNYFPSSSMTNFFGWIEAGYLFEPETELTDVIAHLKTVFHKELVKENLSEKMSELVRLEKNPLLRAVPLEIKNLFLMAGTTLGGRSITAIYSNIGRIEMPPEYDRLIDRFGFFTSTDKLQLCSCSYGDTMSLAFTSKLLGENIQRNFARILRQEGIQVQEVDNEFPGYQEKTGVGSRLGMKIFSFVCCAAAVVSWMLNFLLNPRFLWAGFSTAGIFCVWLLVMVGYRKRRNPLKNGMWQLLIVSIAAVLWDFSTGWNGWAVDFVLPLASMATLISMFVISRVRRMEQVEYLFYLVQAAAFGCIPGILFFAGAVSIHYPSVICAGISLMFLLGVGIFKGKELLQEVKKKFRV</sequence>
<comment type="caution">
    <text evidence="2">The sequence shown here is derived from an EMBL/GenBank/DDBJ whole genome shotgun (WGS) entry which is preliminary data.</text>
</comment>
<evidence type="ECO:0008006" key="4">
    <source>
        <dbReference type="Google" id="ProtNLM"/>
    </source>
</evidence>
<proteinExistence type="predicted"/>
<dbReference type="Proteomes" id="UP000886886">
    <property type="component" value="Unassembled WGS sequence"/>
</dbReference>
<feature type="transmembrane region" description="Helical" evidence="1">
    <location>
        <begin position="457"/>
        <end position="476"/>
    </location>
</feature>
<feature type="transmembrane region" description="Helical" evidence="1">
    <location>
        <begin position="215"/>
        <end position="232"/>
    </location>
</feature>
<evidence type="ECO:0000313" key="2">
    <source>
        <dbReference type="EMBL" id="HIQ97613.1"/>
    </source>
</evidence>
<evidence type="ECO:0000256" key="1">
    <source>
        <dbReference type="SAM" id="Phobius"/>
    </source>
</evidence>
<feature type="transmembrane region" description="Helical" evidence="1">
    <location>
        <begin position="567"/>
        <end position="588"/>
    </location>
</feature>